<dbReference type="RefSeq" id="WP_232735948.1">
    <property type="nucleotide sequence ID" value="NZ_CP076459.1"/>
</dbReference>
<dbReference type="EMBL" id="CP076459">
    <property type="protein sequence ID" value="QWQ31146.1"/>
    <property type="molecule type" value="Genomic_DNA"/>
</dbReference>
<accession>A0A8F1M946</accession>
<organism evidence="1 2">
    <name type="scientific">Candidatus Minimicrobia vallesae</name>
    <dbReference type="NCBI Taxonomy" id="2841264"/>
    <lineage>
        <taxon>Bacteria</taxon>
        <taxon>Candidatus Saccharimonadota</taxon>
        <taxon>Candidatus Saccharimonadota incertae sedis</taxon>
        <taxon>Candidatus Minimicrobia</taxon>
    </lineage>
</organism>
<proteinExistence type="predicted"/>
<keyword evidence="2" id="KW-1185">Reference proteome</keyword>
<dbReference type="KEGG" id="mvl:KOY49_03010"/>
<sequence>MLIAQIWIRLSFRRAVPTDDVPFGYKGRISVMEQLVVSENIQKFLRGDVEDVYTEAIGEGCKRRWYGDATSGWRVEAALRGETTLEEVSRVI</sequence>
<gene>
    <name evidence="1" type="ORF">KOY49_03010</name>
</gene>
<reference evidence="1" key="1">
    <citation type="submission" date="2021-06" db="EMBL/GenBank/DDBJ databases">
        <title>An adapted protocol for Saccharibacteria cultivation: two new species join this phylum of Candidate Phyla Radiations.</title>
        <authorList>
            <person name="Ibrahim A."/>
            <person name="Maatouk M."/>
            <person name="Raoult D."/>
            <person name="Bittar F."/>
        </authorList>
    </citation>
    <scope>NUCLEOTIDE SEQUENCE</scope>
    <source>
        <strain evidence="1">IHU2</strain>
    </source>
</reference>
<evidence type="ECO:0000313" key="1">
    <source>
        <dbReference type="EMBL" id="QWQ31146.1"/>
    </source>
</evidence>
<name>A0A8F1M946_9BACT</name>
<evidence type="ECO:0000313" key="2">
    <source>
        <dbReference type="Proteomes" id="UP000677117"/>
    </source>
</evidence>
<dbReference type="Proteomes" id="UP000677117">
    <property type="component" value="Chromosome"/>
</dbReference>
<dbReference type="AlphaFoldDB" id="A0A8F1M946"/>
<protein>
    <submittedName>
        <fullName evidence="1">Uncharacterized protein</fullName>
    </submittedName>
</protein>